<evidence type="ECO:0000313" key="5">
    <source>
        <dbReference type="Proteomes" id="UP000032352"/>
    </source>
</evidence>
<dbReference type="AlphaFoldDB" id="A0AAE9Z667"/>
<feature type="domain" description="N-acetyltransferase" evidence="3">
    <location>
        <begin position="8"/>
        <end position="161"/>
    </location>
</feature>
<dbReference type="InterPro" id="IPR016181">
    <property type="entry name" value="Acyl_CoA_acyltransferase"/>
</dbReference>
<reference evidence="4 5" key="1">
    <citation type="journal article" date="2015" name="Genome Announc.">
        <title>Draft Genome Sequences of Marine Isolates of Thalassomonas viridans and Thalassomonas actiniarum.</title>
        <authorList>
            <person name="Olonade I."/>
            <person name="van Zyl L.J."/>
            <person name="Trindade M."/>
        </authorList>
    </citation>
    <scope>NUCLEOTIDE SEQUENCE [LARGE SCALE GENOMIC DNA]</scope>
    <source>
        <strain evidence="4 5">XOM25</strain>
    </source>
</reference>
<dbReference type="GO" id="GO:0008080">
    <property type="term" value="F:N-acetyltransferase activity"/>
    <property type="evidence" value="ECO:0007669"/>
    <property type="project" value="UniProtKB-ARBA"/>
</dbReference>
<reference evidence="4 5" key="2">
    <citation type="journal article" date="2022" name="Mar. Drugs">
        <title>Bioassay-Guided Fractionation Leads to the Detection of Cholic Acid Generated by the Rare Thalassomonas sp.</title>
        <authorList>
            <person name="Pheiffer F."/>
            <person name="Schneider Y.K."/>
            <person name="Hansen E.H."/>
            <person name="Andersen J.H."/>
            <person name="Isaksson J."/>
            <person name="Busche T."/>
            <person name="R C."/>
            <person name="Kalinowski J."/>
            <person name="Zyl L.V."/>
            <person name="Trindade M."/>
        </authorList>
    </citation>
    <scope>NUCLEOTIDE SEQUENCE [LARGE SCALE GENOMIC DNA]</scope>
    <source>
        <strain evidence="4 5">XOM25</strain>
    </source>
</reference>
<dbReference type="RefSeq" id="WP_044838540.1">
    <property type="nucleotide sequence ID" value="NZ_CP059733.1"/>
</dbReference>
<proteinExistence type="predicted"/>
<evidence type="ECO:0000256" key="2">
    <source>
        <dbReference type="ARBA" id="ARBA00023315"/>
    </source>
</evidence>
<keyword evidence="2" id="KW-0012">Acyltransferase</keyword>
<accession>A0AAE9Z667</accession>
<evidence type="ECO:0000259" key="3">
    <source>
        <dbReference type="PROSITE" id="PS51186"/>
    </source>
</evidence>
<evidence type="ECO:0000313" key="4">
    <source>
        <dbReference type="EMBL" id="WDE07491.1"/>
    </source>
</evidence>
<dbReference type="PROSITE" id="PS51186">
    <property type="entry name" value="GNAT"/>
    <property type="match status" value="1"/>
</dbReference>
<keyword evidence="1" id="KW-0808">Transferase</keyword>
<dbReference type="InterPro" id="IPR000182">
    <property type="entry name" value="GNAT_dom"/>
</dbReference>
<dbReference type="PANTHER" id="PTHR10545">
    <property type="entry name" value="DIAMINE N-ACETYLTRANSFERASE"/>
    <property type="match status" value="1"/>
</dbReference>
<sequence>MNIQLCIADYKDEQQGKDLLMLLNAYALDPMGGEEPLTDYVKENLLTALSQRPNMFTLLCYLDGKPAGLINCIESFSTFSCKPVINIHDVVVLPFYRGYGLSEKMLQEVESIARKKGCCKLTLEVLQGNAVAQKAYKKFGFSGYELDPEMGQAMFWDKKITC</sequence>
<dbReference type="PANTHER" id="PTHR10545:SF29">
    <property type="entry name" value="GH14572P-RELATED"/>
    <property type="match status" value="1"/>
</dbReference>
<gene>
    <name evidence="4" type="ORF">SG34_011745</name>
</gene>
<organism evidence="4 5">
    <name type="scientific">Thalassomonas viridans</name>
    <dbReference type="NCBI Taxonomy" id="137584"/>
    <lineage>
        <taxon>Bacteria</taxon>
        <taxon>Pseudomonadati</taxon>
        <taxon>Pseudomonadota</taxon>
        <taxon>Gammaproteobacteria</taxon>
        <taxon>Alteromonadales</taxon>
        <taxon>Colwelliaceae</taxon>
        <taxon>Thalassomonas</taxon>
    </lineage>
</organism>
<protein>
    <submittedName>
        <fullName evidence="4">GNAT family N-acetyltransferase</fullName>
    </submittedName>
</protein>
<dbReference type="CDD" id="cd04301">
    <property type="entry name" value="NAT_SF"/>
    <property type="match status" value="1"/>
</dbReference>
<dbReference type="Gene3D" id="3.40.630.30">
    <property type="match status" value="1"/>
</dbReference>
<dbReference type="SUPFAM" id="SSF55729">
    <property type="entry name" value="Acyl-CoA N-acyltransferases (Nat)"/>
    <property type="match status" value="1"/>
</dbReference>
<dbReference type="Pfam" id="PF00583">
    <property type="entry name" value="Acetyltransf_1"/>
    <property type="match status" value="1"/>
</dbReference>
<keyword evidence="5" id="KW-1185">Reference proteome</keyword>
<dbReference type="Proteomes" id="UP000032352">
    <property type="component" value="Chromosome"/>
</dbReference>
<dbReference type="KEGG" id="tvd:SG34_011745"/>
<dbReference type="EMBL" id="CP059733">
    <property type="protein sequence ID" value="WDE07491.1"/>
    <property type="molecule type" value="Genomic_DNA"/>
</dbReference>
<dbReference type="InterPro" id="IPR051016">
    <property type="entry name" value="Diverse_Substrate_AcTransf"/>
</dbReference>
<name>A0AAE9Z667_9GAMM</name>
<evidence type="ECO:0000256" key="1">
    <source>
        <dbReference type="ARBA" id="ARBA00022679"/>
    </source>
</evidence>